<gene>
    <name evidence="9" type="ORF">LPMP_271940</name>
</gene>
<evidence type="ECO:0000256" key="1">
    <source>
        <dbReference type="ARBA" id="ARBA00006485"/>
    </source>
</evidence>
<accession>A0A088RU71</accession>
<dbReference type="RefSeq" id="XP_010700280.1">
    <property type="nucleotide sequence ID" value="XM_010701978.1"/>
</dbReference>
<dbReference type="Pfam" id="PF00069">
    <property type="entry name" value="Pkinase"/>
    <property type="match status" value="1"/>
</dbReference>
<dbReference type="SMART" id="SM00220">
    <property type="entry name" value="S_TKc"/>
    <property type="match status" value="1"/>
</dbReference>
<dbReference type="FunFam" id="1.10.510.10:FF:001063">
    <property type="entry name" value="Protein kinase-like protein"/>
    <property type="match status" value="1"/>
</dbReference>
<evidence type="ECO:0000256" key="2">
    <source>
        <dbReference type="ARBA" id="ARBA00022527"/>
    </source>
</evidence>
<dbReference type="OrthoDB" id="273318at2759"/>
<dbReference type="PROSITE" id="PS00108">
    <property type="entry name" value="PROTEIN_KINASE_ST"/>
    <property type="match status" value="1"/>
</dbReference>
<feature type="compositionally biased region" description="Basic and acidic residues" evidence="7">
    <location>
        <begin position="444"/>
        <end position="460"/>
    </location>
</feature>
<feature type="compositionally biased region" description="Acidic residues" evidence="7">
    <location>
        <begin position="929"/>
        <end position="940"/>
    </location>
</feature>
<keyword evidence="10" id="KW-1185">Reference proteome</keyword>
<name>A0A088RU71_LEIPA</name>
<dbReference type="GeneID" id="22576372"/>
<dbReference type="Gene3D" id="3.30.200.20">
    <property type="entry name" value="Phosphorylase Kinase, domain 1"/>
    <property type="match status" value="1"/>
</dbReference>
<dbReference type="KEGG" id="lpan:LPMP_271940"/>
<feature type="compositionally biased region" description="Low complexity" evidence="7">
    <location>
        <begin position="33"/>
        <end position="45"/>
    </location>
</feature>
<dbReference type="PANTHER" id="PTHR24056:SF107">
    <property type="entry name" value="CYCLIN-DEPENDENT KINASE 11A-RELATED"/>
    <property type="match status" value="1"/>
</dbReference>
<keyword evidence="3" id="KW-0808">Transferase</keyword>
<evidence type="ECO:0000256" key="6">
    <source>
        <dbReference type="ARBA" id="ARBA00022840"/>
    </source>
</evidence>
<feature type="region of interest" description="Disordered" evidence="7">
    <location>
        <begin position="298"/>
        <end position="323"/>
    </location>
</feature>
<feature type="region of interest" description="Disordered" evidence="7">
    <location>
        <begin position="33"/>
        <end position="64"/>
    </location>
</feature>
<evidence type="ECO:0000256" key="4">
    <source>
        <dbReference type="ARBA" id="ARBA00022741"/>
    </source>
</evidence>
<dbReference type="PANTHER" id="PTHR24056">
    <property type="entry name" value="CELL DIVISION PROTEIN KINASE"/>
    <property type="match status" value="1"/>
</dbReference>
<evidence type="ECO:0000313" key="10">
    <source>
        <dbReference type="Proteomes" id="UP000063063"/>
    </source>
</evidence>
<keyword evidence="2" id="KW-0723">Serine/threonine-protein kinase</keyword>
<comment type="similarity">
    <text evidence="1">Belongs to the protein kinase superfamily. CMGC Ser/Thr protein kinase family. CDC2/CDKX subfamily.</text>
</comment>
<proteinExistence type="inferred from homology"/>
<dbReference type="GO" id="GO:0004674">
    <property type="term" value="F:protein serine/threonine kinase activity"/>
    <property type="evidence" value="ECO:0007669"/>
    <property type="project" value="UniProtKB-KW"/>
</dbReference>
<dbReference type="Proteomes" id="UP000063063">
    <property type="component" value="Chromosome 27"/>
</dbReference>
<dbReference type="AlphaFoldDB" id="A0A088RU71"/>
<dbReference type="SUPFAM" id="SSF56112">
    <property type="entry name" value="Protein kinase-like (PK-like)"/>
    <property type="match status" value="1"/>
</dbReference>
<feature type="region of interest" description="Disordered" evidence="7">
    <location>
        <begin position="154"/>
        <end position="184"/>
    </location>
</feature>
<dbReference type="FunFam" id="3.30.200.20:FF:000875">
    <property type="entry name" value="Protein kinase-like protein"/>
    <property type="match status" value="1"/>
</dbReference>
<evidence type="ECO:0000256" key="5">
    <source>
        <dbReference type="ARBA" id="ARBA00022777"/>
    </source>
</evidence>
<sequence>MQVNSLLERMRKVRQEKAAAAAAATATAPPVVTNTTTTVPTANTTSRDAPTLNAADADATGGGGVAVSSSLSTGVAVPAPPPVFASPSLARLEYRDNATDPLCVPFTCDMVVSVLNTLLNDYQRHSTPGVTAVAPGGVNGSVAPTAKGVVASTEATGGAAHDVHASSKMSGESSGAGRRNSGTESQLVVEKAVARMREVLAAQGSPQMAPKATGDSKSSATAIETVTAAGPSISSLYSSSASLLADAAYNAACAVARVDVSGAVRPICRDVNYYTRVGRISQGVYGVVFRAVTTADYERQHRQQSRHRVTQQSSASSSAAPPPTHVQVYALKHIKKMWLEDSQVGLPPYLMREIDLLLRLQHPNIMGALELVLLDPTPVPRRLTSPPKSRSTSLSSSLSPSSSSESESPSTEQPADEATESDRPLRRPRSTAEDTTAPNPTKKAKSDSAGEPPLQRDEGRSVPQTQTTGAKGTAQDAVTTRPLAAVGAASKAKDVFLVMNYCPYDLGSYMRRYTTMAELRGSGDCKLPHTSTQVPFFHITPRNAHPQAAASYVARAKSIVYQLLRAVAFLHDSRILHRDLKMSNVLLAENGYVKVCDFGLGRLYREGQALTPTVVTLMYRAPELHFGVVDYSHKMDVWSVGCIFAELFLRRPLFHASTDSQHLLALCEVLGIPTEESFPGLYHLPQTKAMMQSLPRWNRTSRLASLFQRGAILPTVAHGSVPVAAEGALLPASGVDLLASVLQWNPRRRPSATEALQHRFFTEEPLPCAPAELMRPMPWLDAAAAAVHVMPSSALVCEDRRNQPGNPVSQGALPPATRMASNSAEGPSSASVPPAVQHVMDVPSGATVAVAAIQLASDTTGGASSLASASPDMFPGSNGNTVLSNTVGGGYQEAIGVRDYSGSDGDLAPEEEEEQRLKLHTRRSTRDQIEDEVDDSDSDAGTERLEQQVRFLANQDRDE</sequence>
<dbReference type="InterPro" id="IPR008271">
    <property type="entry name" value="Ser/Thr_kinase_AS"/>
</dbReference>
<dbReference type="Gene3D" id="1.10.510.10">
    <property type="entry name" value="Transferase(Phosphotransferase) domain 1"/>
    <property type="match status" value="1"/>
</dbReference>
<keyword evidence="6" id="KW-0067">ATP-binding</keyword>
<dbReference type="InterPro" id="IPR011009">
    <property type="entry name" value="Kinase-like_dom_sf"/>
</dbReference>
<dbReference type="eggNOG" id="KOG0663">
    <property type="taxonomic scope" value="Eukaryota"/>
</dbReference>
<protein>
    <submittedName>
        <fullName evidence="9">Protein kinase-like protein</fullName>
    </submittedName>
</protein>
<feature type="region of interest" description="Disordered" evidence="7">
    <location>
        <begin position="798"/>
        <end position="835"/>
    </location>
</feature>
<dbReference type="GO" id="GO:0005524">
    <property type="term" value="F:ATP binding"/>
    <property type="evidence" value="ECO:0007669"/>
    <property type="project" value="UniProtKB-KW"/>
</dbReference>
<feature type="region of interest" description="Disordered" evidence="7">
    <location>
        <begin position="899"/>
        <end position="945"/>
    </location>
</feature>
<organism evidence="9 10">
    <name type="scientific">Leishmania panamensis</name>
    <dbReference type="NCBI Taxonomy" id="5679"/>
    <lineage>
        <taxon>Eukaryota</taxon>
        <taxon>Discoba</taxon>
        <taxon>Euglenozoa</taxon>
        <taxon>Kinetoplastea</taxon>
        <taxon>Metakinetoplastina</taxon>
        <taxon>Trypanosomatida</taxon>
        <taxon>Trypanosomatidae</taxon>
        <taxon>Leishmaniinae</taxon>
        <taxon>Leishmania</taxon>
        <taxon>Leishmania guyanensis species complex</taxon>
    </lineage>
</organism>
<dbReference type="PROSITE" id="PS50011">
    <property type="entry name" value="PROTEIN_KINASE_DOM"/>
    <property type="match status" value="1"/>
</dbReference>
<evidence type="ECO:0000259" key="8">
    <source>
        <dbReference type="PROSITE" id="PS50011"/>
    </source>
</evidence>
<dbReference type="GO" id="GO:0005634">
    <property type="term" value="C:nucleus"/>
    <property type="evidence" value="ECO:0007669"/>
    <property type="project" value="TreeGrafter"/>
</dbReference>
<dbReference type="VEuPathDB" id="TriTrypDB:LPAL13_270027700"/>
<feature type="compositionally biased region" description="Low complexity" evidence="7">
    <location>
        <begin position="464"/>
        <end position="475"/>
    </location>
</feature>
<dbReference type="EMBL" id="CP009396">
    <property type="protein sequence ID" value="AIN99573.1"/>
    <property type="molecule type" value="Genomic_DNA"/>
</dbReference>
<dbReference type="InterPro" id="IPR050108">
    <property type="entry name" value="CDK"/>
</dbReference>
<feature type="region of interest" description="Disordered" evidence="7">
    <location>
        <begin position="378"/>
        <end position="476"/>
    </location>
</feature>
<dbReference type="GO" id="GO:0007346">
    <property type="term" value="P:regulation of mitotic cell cycle"/>
    <property type="evidence" value="ECO:0007669"/>
    <property type="project" value="TreeGrafter"/>
</dbReference>
<evidence type="ECO:0000256" key="7">
    <source>
        <dbReference type="SAM" id="MobiDB-lite"/>
    </source>
</evidence>
<evidence type="ECO:0000313" key="9">
    <source>
        <dbReference type="EMBL" id="AIN99573.1"/>
    </source>
</evidence>
<feature type="compositionally biased region" description="Polar residues" evidence="7">
    <location>
        <begin position="819"/>
        <end position="831"/>
    </location>
</feature>
<evidence type="ECO:0000256" key="3">
    <source>
        <dbReference type="ARBA" id="ARBA00022679"/>
    </source>
</evidence>
<reference evidence="9 10" key="1">
    <citation type="journal article" date="2015" name="Sci. Rep.">
        <title>The genome of Leishmania panamensis: insights into genomics of the L. (Viannia) subgenus.</title>
        <authorList>
            <person name="Llanes A."/>
            <person name="Restrepo C.M."/>
            <person name="Vecchio G.D."/>
            <person name="Anguizola F.J."/>
            <person name="Lleonart R."/>
        </authorList>
    </citation>
    <scope>NUCLEOTIDE SEQUENCE [LARGE SCALE GENOMIC DNA]</scope>
    <source>
        <strain evidence="9 10">MHOM/PA/94/PSC-1</strain>
    </source>
</reference>
<dbReference type="VEuPathDB" id="TriTrypDB:LPMP_271940"/>
<keyword evidence="4" id="KW-0547">Nucleotide-binding</keyword>
<dbReference type="InterPro" id="IPR000719">
    <property type="entry name" value="Prot_kinase_dom"/>
</dbReference>
<feature type="domain" description="Protein kinase" evidence="8">
    <location>
        <begin position="274"/>
        <end position="761"/>
    </location>
</feature>
<feature type="compositionally biased region" description="Low complexity" evidence="7">
    <location>
        <begin position="380"/>
        <end position="412"/>
    </location>
</feature>
<keyword evidence="5" id="KW-0418">Kinase</keyword>